<name>A0ABP2TPB0_9GAMM</name>
<keyword evidence="2" id="KW-1185">Reference proteome</keyword>
<evidence type="ECO:0000313" key="2">
    <source>
        <dbReference type="Proteomes" id="UP000013034"/>
    </source>
</evidence>
<evidence type="ECO:0000313" key="1">
    <source>
        <dbReference type="EMBL" id="ENU24189.1"/>
    </source>
</evidence>
<protein>
    <submittedName>
        <fullName evidence="1">Uncharacterized protein</fullName>
    </submittedName>
</protein>
<gene>
    <name evidence="1" type="ORF">F993_01505</name>
</gene>
<comment type="caution">
    <text evidence="1">The sequence shown here is derived from an EMBL/GenBank/DDBJ whole genome shotgun (WGS) entry which is preliminary data.</text>
</comment>
<reference evidence="1 2" key="1">
    <citation type="submission" date="2013-02" db="EMBL/GenBank/DDBJ databases">
        <title>The Genome Sequence of Acinetobacter sp. NIPH 809.</title>
        <authorList>
            <consortium name="The Broad Institute Genome Sequencing Platform"/>
            <consortium name="The Broad Institute Genome Sequencing Center for Infectious Disease"/>
            <person name="Cerqueira G."/>
            <person name="Feldgarden M."/>
            <person name="Courvalin P."/>
            <person name="Perichon B."/>
            <person name="Grillot-Courvalin C."/>
            <person name="Clermont D."/>
            <person name="Rocha E."/>
            <person name="Yoon E.-J."/>
            <person name="Nemec A."/>
            <person name="Walker B."/>
            <person name="Young S.K."/>
            <person name="Zeng Q."/>
            <person name="Gargeya S."/>
            <person name="Fitzgerald M."/>
            <person name="Haas B."/>
            <person name="Abouelleil A."/>
            <person name="Alvarado L."/>
            <person name="Arachchi H.M."/>
            <person name="Berlin A.M."/>
            <person name="Chapman S.B."/>
            <person name="Dewar J."/>
            <person name="Goldberg J."/>
            <person name="Griggs A."/>
            <person name="Gujja S."/>
            <person name="Hansen M."/>
            <person name="Howarth C."/>
            <person name="Imamovic A."/>
            <person name="Larimer J."/>
            <person name="McCowan C."/>
            <person name="Murphy C."/>
            <person name="Neiman D."/>
            <person name="Pearson M."/>
            <person name="Priest M."/>
            <person name="Roberts A."/>
            <person name="Saif S."/>
            <person name="Shea T."/>
            <person name="Sisk P."/>
            <person name="Sykes S."/>
            <person name="Wortman J."/>
            <person name="Nusbaum C."/>
            <person name="Birren B."/>
        </authorList>
    </citation>
    <scope>NUCLEOTIDE SEQUENCE [LARGE SCALE GENOMIC DNA]</scope>
    <source>
        <strain evidence="1 2">NIPH 809</strain>
    </source>
</reference>
<proteinExistence type="predicted"/>
<dbReference type="RefSeq" id="WP_004653638.1">
    <property type="nucleotide sequence ID" value="NZ_KB849179.1"/>
</dbReference>
<dbReference type="EMBL" id="APOI01000014">
    <property type="protein sequence ID" value="ENU24189.1"/>
    <property type="molecule type" value="Genomic_DNA"/>
</dbReference>
<accession>A0ABP2TPB0</accession>
<dbReference type="Proteomes" id="UP000013034">
    <property type="component" value="Unassembled WGS sequence"/>
</dbReference>
<organism evidence="1 2">
    <name type="scientific">Acinetobacter proteolyticus</name>
    <dbReference type="NCBI Taxonomy" id="1776741"/>
    <lineage>
        <taxon>Bacteria</taxon>
        <taxon>Pseudomonadati</taxon>
        <taxon>Pseudomonadota</taxon>
        <taxon>Gammaproteobacteria</taxon>
        <taxon>Moraxellales</taxon>
        <taxon>Moraxellaceae</taxon>
        <taxon>Acinetobacter</taxon>
    </lineage>
</organism>
<sequence length="78" mass="8877">MNYQTGEMIELCDYVELSGDMTGVVVVIVEESQYSKSYPKEEWNYLKSGLLILADQAGLVHVPHLSEDIKLISKTTYY</sequence>